<feature type="signal peptide" evidence="1">
    <location>
        <begin position="1"/>
        <end position="19"/>
    </location>
</feature>
<dbReference type="KEGG" id="pmes:FX988_00967"/>
<accession>A0A857JGE7</accession>
<evidence type="ECO:0000256" key="1">
    <source>
        <dbReference type="SAM" id="SignalP"/>
    </source>
</evidence>
<reference evidence="2 3" key="1">
    <citation type="submission" date="2019-12" db="EMBL/GenBank/DDBJ databases">
        <title>Genome sequencing and assembly of endphytes of Porphyra tenera.</title>
        <authorList>
            <person name="Park J.M."/>
            <person name="Shin R."/>
            <person name="Jo S.H."/>
        </authorList>
    </citation>
    <scope>NUCLEOTIDE SEQUENCE [LARGE SCALE GENOMIC DNA]</scope>
    <source>
        <strain evidence="2 3">GPM4</strain>
    </source>
</reference>
<keyword evidence="1" id="KW-0732">Signal</keyword>
<protein>
    <submittedName>
        <fullName evidence="2">Uncharacterized protein</fullName>
    </submittedName>
</protein>
<proteinExistence type="predicted"/>
<dbReference type="EMBL" id="CP047656">
    <property type="protein sequence ID" value="QHJ10746.1"/>
    <property type="molecule type" value="Genomic_DNA"/>
</dbReference>
<name>A0A857JGE7_9ALTE</name>
<evidence type="ECO:0000313" key="3">
    <source>
        <dbReference type="Proteomes" id="UP000464524"/>
    </source>
</evidence>
<dbReference type="RefSeq" id="WP_201751632.1">
    <property type="nucleotide sequence ID" value="NZ_CP047656.1"/>
</dbReference>
<dbReference type="AlphaFoldDB" id="A0A857JGE7"/>
<dbReference type="Proteomes" id="UP000464524">
    <property type="component" value="Chromosome"/>
</dbReference>
<feature type="chain" id="PRO_5032672755" evidence="1">
    <location>
        <begin position="20"/>
        <end position="50"/>
    </location>
</feature>
<sequence length="50" mass="5110">MLKAYAIALALTTAAPVATQSVESAKAPEAAKTTMTSAENKAIKVGSVRF</sequence>
<keyword evidence="3" id="KW-1185">Reference proteome</keyword>
<evidence type="ECO:0000313" key="2">
    <source>
        <dbReference type="EMBL" id="QHJ10746.1"/>
    </source>
</evidence>
<gene>
    <name evidence="2" type="ORF">FX988_00967</name>
</gene>
<organism evidence="2 3">
    <name type="scientific">Paraglaciecola mesophila</name>
    <dbReference type="NCBI Taxonomy" id="197222"/>
    <lineage>
        <taxon>Bacteria</taxon>
        <taxon>Pseudomonadati</taxon>
        <taxon>Pseudomonadota</taxon>
        <taxon>Gammaproteobacteria</taxon>
        <taxon>Alteromonadales</taxon>
        <taxon>Alteromonadaceae</taxon>
        <taxon>Paraglaciecola</taxon>
    </lineage>
</organism>